<feature type="region of interest" description="Disordered" evidence="1">
    <location>
        <begin position="15"/>
        <end position="35"/>
    </location>
</feature>
<gene>
    <name evidence="2" type="ORF">A3J46_02480</name>
</gene>
<proteinExistence type="predicted"/>
<sequence>MRKIRNQFVEGIRLEGNKSEDLGAQGAEPIKEETKANLILEKPEGKPETKNREQKKKFYSGLARKLTALVAAGFVTLGDPFKSTYTEYPYETQKDTSPVGFLSKSEDIDAEVLAKFEKKLKEEEPHFIEWLTEYEKGLARELDEYENKLLEEEYDQNLDIELLRSLWGNSSTDEREDYIQVFKESGPRIKEFIAANHDMIKRRHAVIRENLRHIILAAFFLDGSREVRDNVLLYNIVPPKITFYLYHPYDFIYGLRGRALPFPIKADSLDIEDEYLQGKRKVMPGGNLTPEITITAAATVGDYKTRSDLGLDGYFSTLMHEILHALKYGTKDAKVLLNLSASGIERFLVEGFTQNSNFEILRFLASKNDGLKYQLVASDHILTTVILDHILRTNGSFAVSLVNSRLADEQYFLNSLSAAVKKLGLSGGIVDDMKRLNDDNFVLNSDFNYALITAADLLARLDLSGVEISEKSIGSVFTGRSYNTDVAFEELRIKTKEWFNMAEQRKKYLRDENKKKHARY</sequence>
<name>A0A1F8F6Y0_9BACT</name>
<evidence type="ECO:0000313" key="3">
    <source>
        <dbReference type="Proteomes" id="UP000177167"/>
    </source>
</evidence>
<dbReference type="AlphaFoldDB" id="A0A1F8F6Y0"/>
<accession>A0A1F8F6Y0</accession>
<evidence type="ECO:0000256" key="1">
    <source>
        <dbReference type="SAM" id="MobiDB-lite"/>
    </source>
</evidence>
<dbReference type="EMBL" id="MGJP01000050">
    <property type="protein sequence ID" value="OGN08903.1"/>
    <property type="molecule type" value="Genomic_DNA"/>
</dbReference>
<reference evidence="2 3" key="1">
    <citation type="journal article" date="2016" name="Nat. Commun.">
        <title>Thousands of microbial genomes shed light on interconnected biogeochemical processes in an aquifer system.</title>
        <authorList>
            <person name="Anantharaman K."/>
            <person name="Brown C.T."/>
            <person name="Hug L.A."/>
            <person name="Sharon I."/>
            <person name="Castelle C.J."/>
            <person name="Probst A.J."/>
            <person name="Thomas B.C."/>
            <person name="Singh A."/>
            <person name="Wilkins M.J."/>
            <person name="Karaoz U."/>
            <person name="Brodie E.L."/>
            <person name="Williams K.H."/>
            <person name="Hubbard S.S."/>
            <person name="Banfield J.F."/>
        </authorList>
    </citation>
    <scope>NUCLEOTIDE SEQUENCE [LARGE SCALE GENOMIC DNA]</scope>
</reference>
<organism evidence="2 3">
    <name type="scientific">Candidatus Yanofskybacteria bacterium RIFCSPHIGHO2_02_FULL_41_11</name>
    <dbReference type="NCBI Taxonomy" id="1802675"/>
    <lineage>
        <taxon>Bacteria</taxon>
        <taxon>Candidatus Yanofskyibacteriota</taxon>
    </lineage>
</organism>
<dbReference type="Proteomes" id="UP000177167">
    <property type="component" value="Unassembled WGS sequence"/>
</dbReference>
<protein>
    <submittedName>
        <fullName evidence="2">Uncharacterized protein</fullName>
    </submittedName>
</protein>
<evidence type="ECO:0000313" key="2">
    <source>
        <dbReference type="EMBL" id="OGN08903.1"/>
    </source>
</evidence>
<comment type="caution">
    <text evidence="2">The sequence shown here is derived from an EMBL/GenBank/DDBJ whole genome shotgun (WGS) entry which is preliminary data.</text>
</comment>